<name>A0A1W1YUH1_9RHOB</name>
<accession>A0A1W1YUH1</accession>
<protein>
    <submittedName>
        <fullName evidence="2">Uncharacterized protein</fullName>
    </submittedName>
</protein>
<keyword evidence="1" id="KW-1133">Transmembrane helix</keyword>
<sequence length="58" mass="6393">MKGLFWNAFGIAIVYLFTQSVNWSLWLSIPVGSLVAAVAVLFSGYLVGRAKEPHMYGD</sequence>
<organism evidence="2 3">
    <name type="scientific">Primorskyibacter flagellatus</name>
    <dbReference type="NCBI Taxonomy" id="1387277"/>
    <lineage>
        <taxon>Bacteria</taxon>
        <taxon>Pseudomonadati</taxon>
        <taxon>Pseudomonadota</taxon>
        <taxon>Alphaproteobacteria</taxon>
        <taxon>Rhodobacterales</taxon>
        <taxon>Roseobacteraceae</taxon>
        <taxon>Primorskyibacter</taxon>
    </lineage>
</organism>
<dbReference type="Proteomes" id="UP000192330">
    <property type="component" value="Unassembled WGS sequence"/>
</dbReference>
<keyword evidence="3" id="KW-1185">Reference proteome</keyword>
<keyword evidence="1" id="KW-0812">Transmembrane</keyword>
<feature type="transmembrane region" description="Helical" evidence="1">
    <location>
        <begin position="25"/>
        <end position="47"/>
    </location>
</feature>
<dbReference type="EMBL" id="FWYD01000001">
    <property type="protein sequence ID" value="SMC39786.1"/>
    <property type="molecule type" value="Genomic_DNA"/>
</dbReference>
<keyword evidence="1" id="KW-0472">Membrane</keyword>
<dbReference type="AlphaFoldDB" id="A0A1W1YUH1"/>
<proteinExistence type="predicted"/>
<evidence type="ECO:0000313" key="3">
    <source>
        <dbReference type="Proteomes" id="UP000192330"/>
    </source>
</evidence>
<reference evidence="2 3" key="1">
    <citation type="submission" date="2017-04" db="EMBL/GenBank/DDBJ databases">
        <authorList>
            <person name="Afonso C.L."/>
            <person name="Miller P.J."/>
            <person name="Scott M.A."/>
            <person name="Spackman E."/>
            <person name="Goraichik I."/>
            <person name="Dimitrov K.M."/>
            <person name="Suarez D.L."/>
            <person name="Swayne D.E."/>
        </authorList>
    </citation>
    <scope>NUCLEOTIDE SEQUENCE [LARGE SCALE GENOMIC DNA]</scope>
    <source>
        <strain evidence="2 3">CGMCC 1.12644</strain>
    </source>
</reference>
<gene>
    <name evidence="2" type="ORF">SAMN06295998_1012</name>
</gene>
<evidence type="ECO:0000256" key="1">
    <source>
        <dbReference type="SAM" id="Phobius"/>
    </source>
</evidence>
<evidence type="ECO:0000313" key="2">
    <source>
        <dbReference type="EMBL" id="SMC39786.1"/>
    </source>
</evidence>